<evidence type="ECO:0000313" key="2">
    <source>
        <dbReference type="EMBL" id="MBI0320549.1"/>
    </source>
</evidence>
<dbReference type="EMBL" id="JAEEAQ010001633">
    <property type="protein sequence ID" value="MBI0320549.1"/>
    <property type="molecule type" value="Genomic_DNA"/>
</dbReference>
<feature type="region of interest" description="Disordered" evidence="1">
    <location>
        <begin position="73"/>
        <end position="96"/>
    </location>
</feature>
<protein>
    <submittedName>
        <fullName evidence="2">Uncharacterized protein</fullName>
    </submittedName>
</protein>
<proteinExistence type="predicted"/>
<name>A0ABS0RSW2_9ACTN</name>
<sequence>AGTQPQLEKSTCITPSSMWSCALPKDEQDANKPYDANQPNFRVSIRFRNGTYDNSTAVGSNLRVRSDDLFNPLPDAPRDTEQSFLGQYTDNNTAPYAGEETPFYMSILSPVSLSSTNIYRRADTSNGTAYPNISSIIPA</sequence>
<dbReference type="Proteomes" id="UP000638849">
    <property type="component" value="Unassembled WGS sequence"/>
</dbReference>
<organism evidence="2 3">
    <name type="scientific">Streptomyces javensis</name>
    <dbReference type="NCBI Taxonomy" id="114698"/>
    <lineage>
        <taxon>Bacteria</taxon>
        <taxon>Bacillati</taxon>
        <taxon>Actinomycetota</taxon>
        <taxon>Actinomycetes</taxon>
        <taxon>Kitasatosporales</taxon>
        <taxon>Streptomycetaceae</taxon>
        <taxon>Streptomyces</taxon>
        <taxon>Streptomyces violaceusniger group</taxon>
    </lineage>
</organism>
<evidence type="ECO:0000256" key="1">
    <source>
        <dbReference type="SAM" id="MobiDB-lite"/>
    </source>
</evidence>
<reference evidence="2 3" key="1">
    <citation type="submission" date="2020-12" db="EMBL/GenBank/DDBJ databases">
        <authorList>
            <person name="Kusuma A.B."/>
            <person name="Nouioui I."/>
            <person name="Goodfellow M."/>
        </authorList>
    </citation>
    <scope>NUCLEOTIDE SEQUENCE [LARGE SCALE GENOMIC DNA]</scope>
    <source>
        <strain evidence="2 3">DSM 41764</strain>
    </source>
</reference>
<accession>A0ABS0RSW2</accession>
<keyword evidence="3" id="KW-1185">Reference proteome</keyword>
<evidence type="ECO:0000313" key="3">
    <source>
        <dbReference type="Proteomes" id="UP000638849"/>
    </source>
</evidence>
<feature type="non-terminal residue" evidence="2">
    <location>
        <position position="1"/>
    </location>
</feature>
<feature type="non-terminal residue" evidence="2">
    <location>
        <position position="139"/>
    </location>
</feature>
<feature type="compositionally biased region" description="Polar residues" evidence="1">
    <location>
        <begin position="82"/>
        <end position="94"/>
    </location>
</feature>
<gene>
    <name evidence="2" type="ORF">JBF12_47925</name>
</gene>
<comment type="caution">
    <text evidence="2">The sequence shown here is derived from an EMBL/GenBank/DDBJ whole genome shotgun (WGS) entry which is preliminary data.</text>
</comment>